<keyword evidence="1" id="KW-0472">Membrane</keyword>
<dbReference type="EMBL" id="JABEPQ010000003">
    <property type="protein sequence ID" value="NNM47235.1"/>
    <property type="molecule type" value="Genomic_DNA"/>
</dbReference>
<reference evidence="2 3" key="1">
    <citation type="submission" date="2020-04" db="EMBL/GenBank/DDBJ databases">
        <title>Knoellia sp. isolate from air conditioner.</title>
        <authorList>
            <person name="Chea S."/>
            <person name="Kim D.-U."/>
        </authorList>
    </citation>
    <scope>NUCLEOTIDE SEQUENCE [LARGE SCALE GENOMIC DNA]</scope>
    <source>
        <strain evidence="2 3">DB2414S</strain>
    </source>
</reference>
<dbReference type="Pfam" id="PF12730">
    <property type="entry name" value="ABC2_membrane_4"/>
    <property type="match status" value="1"/>
</dbReference>
<keyword evidence="1" id="KW-1133">Transmembrane helix</keyword>
<evidence type="ECO:0000256" key="1">
    <source>
        <dbReference type="SAM" id="Phobius"/>
    </source>
</evidence>
<protein>
    <submittedName>
        <fullName evidence="2">ABC transporter permease subunit</fullName>
    </submittedName>
</protein>
<name>A0A849HGZ3_9MICO</name>
<organism evidence="2 3">
    <name type="scientific">Knoellia koreensis</name>
    <dbReference type="NCBI Taxonomy" id="2730921"/>
    <lineage>
        <taxon>Bacteria</taxon>
        <taxon>Bacillati</taxon>
        <taxon>Actinomycetota</taxon>
        <taxon>Actinomycetes</taxon>
        <taxon>Micrococcales</taxon>
        <taxon>Intrasporangiaceae</taxon>
        <taxon>Knoellia</taxon>
    </lineage>
</organism>
<accession>A0A849HGZ3</accession>
<gene>
    <name evidence="2" type="ORF">HJG52_14640</name>
</gene>
<sequence length="281" mass="28307">MVAMTRAELTKLVRRPASWVLLASAVTLSQVFGYVIPYLSYRSGPGAPMTDGQTPEQLLAGTLPAEVVTNTTSAFPVFAGALALVLGALVSGTEFTGDTVKTLFTQGPRRSAVFGAQVVALVVATGVGVLVLFATCAASGAGIALAEGQPMDWPTLGALASGLGSGWLVMAMWATIGAALGVLLRSVALPIGLGVVWILGIENLISAVAGTSLEALKPLRDVLPGVNAGSLIVSVIPAQTGPLPPGVQDAVGGGRGLVTVAAYVLVAAVAMVAVVRRRDVA</sequence>
<dbReference type="AlphaFoldDB" id="A0A849HGZ3"/>
<feature type="transmembrane region" description="Helical" evidence="1">
    <location>
        <begin position="113"/>
        <end position="146"/>
    </location>
</feature>
<proteinExistence type="predicted"/>
<evidence type="ECO:0000313" key="3">
    <source>
        <dbReference type="Proteomes" id="UP000588586"/>
    </source>
</evidence>
<comment type="caution">
    <text evidence="2">The sequence shown here is derived from an EMBL/GenBank/DDBJ whole genome shotgun (WGS) entry which is preliminary data.</text>
</comment>
<dbReference type="Proteomes" id="UP000588586">
    <property type="component" value="Unassembled WGS sequence"/>
</dbReference>
<feature type="transmembrane region" description="Helical" evidence="1">
    <location>
        <begin position="73"/>
        <end position="92"/>
    </location>
</feature>
<evidence type="ECO:0000313" key="2">
    <source>
        <dbReference type="EMBL" id="NNM47235.1"/>
    </source>
</evidence>
<keyword evidence="3" id="KW-1185">Reference proteome</keyword>
<keyword evidence="1" id="KW-0812">Transmembrane</keyword>
<feature type="transmembrane region" description="Helical" evidence="1">
    <location>
        <begin position="166"/>
        <end position="184"/>
    </location>
</feature>
<feature type="transmembrane region" description="Helical" evidence="1">
    <location>
        <begin position="256"/>
        <end position="275"/>
    </location>
</feature>
<feature type="transmembrane region" description="Helical" evidence="1">
    <location>
        <begin position="191"/>
        <end position="213"/>
    </location>
</feature>